<evidence type="ECO:0000313" key="1">
    <source>
        <dbReference type="EMBL" id="RLM75272.1"/>
    </source>
</evidence>
<dbReference type="InterPro" id="IPR032675">
    <property type="entry name" value="LRR_dom_sf"/>
</dbReference>
<dbReference type="AlphaFoldDB" id="A0A3L6Q9H4"/>
<dbReference type="InterPro" id="IPR055312">
    <property type="entry name" value="FBL15-like"/>
</dbReference>
<dbReference type="EMBL" id="PQIB02000013">
    <property type="protein sequence ID" value="RLM75272.1"/>
    <property type="molecule type" value="Genomic_DNA"/>
</dbReference>
<evidence type="ECO:0008006" key="3">
    <source>
        <dbReference type="Google" id="ProtNLM"/>
    </source>
</evidence>
<reference evidence="2" key="1">
    <citation type="journal article" date="2019" name="Nat. Commun.">
        <title>The genome of broomcorn millet.</title>
        <authorList>
            <person name="Zou C."/>
            <person name="Miki D."/>
            <person name="Li D."/>
            <person name="Tang Q."/>
            <person name="Xiao L."/>
            <person name="Rajput S."/>
            <person name="Deng P."/>
            <person name="Jia W."/>
            <person name="Huang R."/>
            <person name="Zhang M."/>
            <person name="Sun Y."/>
            <person name="Hu J."/>
            <person name="Fu X."/>
            <person name="Schnable P.S."/>
            <person name="Li F."/>
            <person name="Zhang H."/>
            <person name="Feng B."/>
            <person name="Zhu X."/>
            <person name="Liu R."/>
            <person name="Schnable J.C."/>
            <person name="Zhu J.-K."/>
            <person name="Zhang H."/>
        </authorList>
    </citation>
    <scope>NUCLEOTIDE SEQUENCE [LARGE SCALE GENOMIC DNA]</scope>
</reference>
<dbReference type="PANTHER" id="PTHR34709:SF28">
    <property type="entry name" value="OS08G0272601 PROTEIN"/>
    <property type="match status" value="1"/>
</dbReference>
<organism evidence="1 2">
    <name type="scientific">Panicum miliaceum</name>
    <name type="common">Proso millet</name>
    <name type="synonym">Broomcorn millet</name>
    <dbReference type="NCBI Taxonomy" id="4540"/>
    <lineage>
        <taxon>Eukaryota</taxon>
        <taxon>Viridiplantae</taxon>
        <taxon>Streptophyta</taxon>
        <taxon>Embryophyta</taxon>
        <taxon>Tracheophyta</taxon>
        <taxon>Spermatophyta</taxon>
        <taxon>Magnoliopsida</taxon>
        <taxon>Liliopsida</taxon>
        <taxon>Poales</taxon>
        <taxon>Poaceae</taxon>
        <taxon>PACMAD clade</taxon>
        <taxon>Panicoideae</taxon>
        <taxon>Panicodae</taxon>
        <taxon>Paniceae</taxon>
        <taxon>Panicinae</taxon>
        <taxon>Panicum</taxon>
        <taxon>Panicum sect. Panicum</taxon>
    </lineage>
</organism>
<evidence type="ECO:0000313" key="2">
    <source>
        <dbReference type="Proteomes" id="UP000275267"/>
    </source>
</evidence>
<dbReference type="OrthoDB" id="695956at2759"/>
<dbReference type="Proteomes" id="UP000275267">
    <property type="component" value="Unassembled WGS sequence"/>
</dbReference>
<dbReference type="SUPFAM" id="SSF52047">
    <property type="entry name" value="RNI-like"/>
    <property type="match status" value="1"/>
</dbReference>
<gene>
    <name evidence="1" type="ORF">C2845_PM15G22130</name>
</gene>
<sequence>MGVRSRSKSRRRRRLLPDARDAVRTGALSRRWRALWTRVAALRFDANRRREYREPGGPGRFVAFVNRALALRAAEKEPALEHLAISFNLSEHKEEASSVLSPSIEAAQGWIHYAMQHEVKSLTFKLNLPWLDDDDDNRYTNAAMTLDELLISSAKLEIMRLKLCNVEVRLPSTAAFASLTDLSLEDMEVEAGGGHLLARLVSSACCPRLLRLRLVGLQDPGMEGEPLLIDAGALLELSVLMVDGLLFLELRTPSLRVIHVDGCFELEGLTVSAPRLEDLKFLVQRPLHIDGDLSSVARLKIELSSHAYLHDDDDADENDGSIRLLECCRVIRCLEVSLDVPKREKRDVDIIKGSIPQLPYVASLTLKIHVTLWDQRRSYTAGIASLLAQCSNLRHLSLNFFYRKNDPELCDNLAPSWESHELSLPHLQVAEFEKLMGIDDELQFIQFILTRASRIQKVAFSFDRKYWQKGSEDGFKLMPPLAGGSWTTYNDADLSYNCQLEELCTSGDLQ</sequence>
<name>A0A3L6Q9H4_PANMI</name>
<proteinExistence type="predicted"/>
<keyword evidence="2" id="KW-1185">Reference proteome</keyword>
<comment type="caution">
    <text evidence="1">The sequence shown here is derived from an EMBL/GenBank/DDBJ whole genome shotgun (WGS) entry which is preliminary data.</text>
</comment>
<dbReference type="Gene3D" id="3.80.10.10">
    <property type="entry name" value="Ribonuclease Inhibitor"/>
    <property type="match status" value="1"/>
</dbReference>
<protein>
    <recommendedName>
        <fullName evidence="3">FBD domain-containing protein</fullName>
    </recommendedName>
</protein>
<accession>A0A3L6Q9H4</accession>
<dbReference type="PANTHER" id="PTHR34709">
    <property type="entry name" value="OS10G0396666 PROTEIN"/>
    <property type="match status" value="1"/>
</dbReference>